<sequence>MWLRRTTRRWLKYLSCRNFRRIIRDRLMNAFE</sequence>
<name>A0A0M3J6Z8_ANISI</name>
<evidence type="ECO:0000313" key="2">
    <source>
        <dbReference type="Proteomes" id="UP000267096"/>
    </source>
</evidence>
<dbReference type="AlphaFoldDB" id="A0A0M3J6Z8"/>
<protein>
    <submittedName>
        <fullName evidence="1 3">Uncharacterized protein</fullName>
    </submittedName>
</protein>
<proteinExistence type="predicted"/>
<reference evidence="3" key="1">
    <citation type="submission" date="2017-02" db="UniProtKB">
        <authorList>
            <consortium name="WormBaseParasite"/>
        </authorList>
    </citation>
    <scope>IDENTIFICATION</scope>
</reference>
<organism evidence="3">
    <name type="scientific">Anisakis simplex</name>
    <name type="common">Herring worm</name>
    <dbReference type="NCBI Taxonomy" id="6269"/>
    <lineage>
        <taxon>Eukaryota</taxon>
        <taxon>Metazoa</taxon>
        <taxon>Ecdysozoa</taxon>
        <taxon>Nematoda</taxon>
        <taxon>Chromadorea</taxon>
        <taxon>Rhabditida</taxon>
        <taxon>Spirurina</taxon>
        <taxon>Ascaridomorpha</taxon>
        <taxon>Ascaridoidea</taxon>
        <taxon>Anisakidae</taxon>
        <taxon>Anisakis</taxon>
        <taxon>Anisakis simplex complex</taxon>
    </lineage>
</organism>
<accession>A0A0M3J6Z8</accession>
<keyword evidence="2" id="KW-1185">Reference proteome</keyword>
<evidence type="ECO:0000313" key="3">
    <source>
        <dbReference type="WBParaSite" id="ASIM_0000333901-mRNA-1"/>
    </source>
</evidence>
<dbReference type="EMBL" id="UYRR01004759">
    <property type="protein sequence ID" value="VDK21253.1"/>
    <property type="molecule type" value="Genomic_DNA"/>
</dbReference>
<dbReference type="WBParaSite" id="ASIM_0000333901-mRNA-1">
    <property type="protein sequence ID" value="ASIM_0000333901-mRNA-1"/>
    <property type="gene ID" value="ASIM_0000333901"/>
</dbReference>
<gene>
    <name evidence="1" type="ORF">ASIM_LOCUS3181</name>
</gene>
<reference evidence="1 2" key="2">
    <citation type="submission" date="2018-11" db="EMBL/GenBank/DDBJ databases">
        <authorList>
            <consortium name="Pathogen Informatics"/>
        </authorList>
    </citation>
    <scope>NUCLEOTIDE SEQUENCE [LARGE SCALE GENOMIC DNA]</scope>
</reference>
<evidence type="ECO:0000313" key="1">
    <source>
        <dbReference type="EMBL" id="VDK21253.1"/>
    </source>
</evidence>
<dbReference type="Proteomes" id="UP000267096">
    <property type="component" value="Unassembled WGS sequence"/>
</dbReference>